<reference evidence="4 5" key="1">
    <citation type="submission" date="2020-12" db="EMBL/GenBank/DDBJ databases">
        <title>Metabolic potential, ecology and presence of endohyphal bacteria is reflected in genomic diversity of Mucoromycotina.</title>
        <authorList>
            <person name="Muszewska A."/>
            <person name="Okrasinska A."/>
            <person name="Steczkiewicz K."/>
            <person name="Drgas O."/>
            <person name="Orlowska M."/>
            <person name="Perlinska-Lenart U."/>
            <person name="Aleksandrzak-Piekarczyk T."/>
            <person name="Szatraj K."/>
            <person name="Zielenkiewicz U."/>
            <person name="Pilsyk S."/>
            <person name="Malc E."/>
            <person name="Mieczkowski P."/>
            <person name="Kruszewska J.S."/>
            <person name="Biernat P."/>
            <person name="Pawlowska J."/>
        </authorList>
    </citation>
    <scope>NUCLEOTIDE SEQUENCE [LARGE SCALE GENOMIC DNA]</scope>
    <source>
        <strain evidence="4 5">CBS 142.35</strain>
    </source>
</reference>
<organism evidence="4 5">
    <name type="scientific">Circinella minor</name>
    <dbReference type="NCBI Taxonomy" id="1195481"/>
    <lineage>
        <taxon>Eukaryota</taxon>
        <taxon>Fungi</taxon>
        <taxon>Fungi incertae sedis</taxon>
        <taxon>Mucoromycota</taxon>
        <taxon>Mucoromycotina</taxon>
        <taxon>Mucoromycetes</taxon>
        <taxon>Mucorales</taxon>
        <taxon>Lichtheimiaceae</taxon>
        <taxon>Circinella</taxon>
    </lineage>
</organism>
<dbReference type="PROSITE" id="PS00028">
    <property type="entry name" value="ZINC_FINGER_C2H2_1"/>
    <property type="match status" value="1"/>
</dbReference>
<dbReference type="AlphaFoldDB" id="A0A8H7S1R5"/>
<keyword evidence="1" id="KW-0863">Zinc-finger</keyword>
<feature type="compositionally biased region" description="Low complexity" evidence="2">
    <location>
        <begin position="230"/>
        <end position="249"/>
    </location>
</feature>
<feature type="region of interest" description="Disordered" evidence="2">
    <location>
        <begin position="450"/>
        <end position="476"/>
    </location>
</feature>
<gene>
    <name evidence="4" type="ORF">INT45_008759</name>
</gene>
<feature type="compositionally biased region" description="Basic and acidic residues" evidence="2">
    <location>
        <begin position="202"/>
        <end position="218"/>
    </location>
</feature>
<feature type="compositionally biased region" description="Low complexity" evidence="2">
    <location>
        <begin position="178"/>
        <end position="196"/>
    </location>
</feature>
<dbReference type="GO" id="GO:0008270">
    <property type="term" value="F:zinc ion binding"/>
    <property type="evidence" value="ECO:0007669"/>
    <property type="project" value="UniProtKB-KW"/>
</dbReference>
<keyword evidence="1" id="KW-0862">Zinc</keyword>
<dbReference type="Proteomes" id="UP000646827">
    <property type="component" value="Unassembled WGS sequence"/>
</dbReference>
<evidence type="ECO:0000259" key="3">
    <source>
        <dbReference type="PROSITE" id="PS50157"/>
    </source>
</evidence>
<dbReference type="OrthoDB" id="8922241at2759"/>
<dbReference type="PROSITE" id="PS50157">
    <property type="entry name" value="ZINC_FINGER_C2H2_2"/>
    <property type="match status" value="2"/>
</dbReference>
<dbReference type="Gene3D" id="3.30.160.60">
    <property type="entry name" value="Classic Zinc Finger"/>
    <property type="match status" value="2"/>
</dbReference>
<evidence type="ECO:0000256" key="2">
    <source>
        <dbReference type="SAM" id="MobiDB-lite"/>
    </source>
</evidence>
<feature type="region of interest" description="Disordered" evidence="2">
    <location>
        <begin position="178"/>
        <end position="310"/>
    </location>
</feature>
<feature type="domain" description="C2H2-type" evidence="3">
    <location>
        <begin position="432"/>
        <end position="461"/>
    </location>
</feature>
<proteinExistence type="predicted"/>
<keyword evidence="5" id="KW-1185">Reference proteome</keyword>
<dbReference type="InterPro" id="IPR013087">
    <property type="entry name" value="Znf_C2H2_type"/>
</dbReference>
<comment type="caution">
    <text evidence="4">The sequence shown here is derived from an EMBL/GenBank/DDBJ whole genome shotgun (WGS) entry which is preliminary data.</text>
</comment>
<name>A0A8H7S1R5_9FUNG</name>
<feature type="region of interest" description="Disordered" evidence="2">
    <location>
        <begin position="110"/>
        <end position="150"/>
    </location>
</feature>
<keyword evidence="1" id="KW-0479">Metal-binding</keyword>
<dbReference type="SUPFAM" id="SSF57667">
    <property type="entry name" value="beta-beta-alpha zinc fingers"/>
    <property type="match status" value="1"/>
</dbReference>
<protein>
    <recommendedName>
        <fullName evidence="3">C2H2-type domain-containing protein</fullName>
    </recommendedName>
</protein>
<evidence type="ECO:0000256" key="1">
    <source>
        <dbReference type="PROSITE-ProRule" id="PRU00042"/>
    </source>
</evidence>
<evidence type="ECO:0000313" key="4">
    <source>
        <dbReference type="EMBL" id="KAG2220578.1"/>
    </source>
</evidence>
<sequence length="476" mass="53844">MTFQTEYQFCAQNLSINEYQISINTRDPERNVLCDDQSLRNALQSLDNNDNLPYIMLSRKSRHISEQKQKQQYNDVPVVKPTVYRWKPNNNEDNTYQQRCQHTQSTLLPSIGKRNSMDTSTGTRKDSGVSLETEEPMKKKQRVISAEESMETRKLPELIQHQPHPHYSSHHDEFFYTTTSHSTPMTTTTTSTPITHQHNRPHFLEPRSPRIHPLDRRASQSTPMRRTSHNKSNCNSSNNDNTSSSSSTSAFTVPPINNSISTKTSSASSTSSTTSSSSTSSSSSSSTSSGTKSATIITNIPNNNNRGTSGVTLPAISSMTASHHHHRRATVAHLHDLTTNATKRTSSSLLIHNNHSNNNSVTNEQQRYHPHRASAPMILPPHRHSNQQQQQQQLFVCEKMIEDIGRMCGQTFRRSYDLSRHQTIHLRNRPYCYCDQCGKKFTRMDALRRHERVQGHTPPSTTSTTTTTSNRASTTS</sequence>
<dbReference type="SMART" id="SM00355">
    <property type="entry name" value="ZnF_C2H2"/>
    <property type="match status" value="2"/>
</dbReference>
<accession>A0A8H7S1R5</accession>
<evidence type="ECO:0000313" key="5">
    <source>
        <dbReference type="Proteomes" id="UP000646827"/>
    </source>
</evidence>
<feature type="compositionally biased region" description="Low complexity" evidence="2">
    <location>
        <begin position="259"/>
        <end position="305"/>
    </location>
</feature>
<dbReference type="Pfam" id="PF00096">
    <property type="entry name" value="zf-C2H2"/>
    <property type="match status" value="2"/>
</dbReference>
<dbReference type="EMBL" id="JAEPRB010000136">
    <property type="protein sequence ID" value="KAG2220578.1"/>
    <property type="molecule type" value="Genomic_DNA"/>
</dbReference>
<feature type="compositionally biased region" description="Low complexity" evidence="2">
    <location>
        <begin position="457"/>
        <end position="476"/>
    </location>
</feature>
<feature type="domain" description="C2H2-type" evidence="3">
    <location>
        <begin position="395"/>
        <end position="430"/>
    </location>
</feature>
<dbReference type="InterPro" id="IPR036236">
    <property type="entry name" value="Znf_C2H2_sf"/>
</dbReference>